<dbReference type="AlphaFoldDB" id="M2ZNT3"/>
<keyword evidence="6" id="KW-1185">Reference proteome</keyword>
<dbReference type="GeneID" id="19339051"/>
<dbReference type="Proteomes" id="UP000016932">
    <property type="component" value="Unassembled WGS sequence"/>
</dbReference>
<dbReference type="InterPro" id="IPR020946">
    <property type="entry name" value="Flavin_mOase-like"/>
</dbReference>
<evidence type="ECO:0000256" key="2">
    <source>
        <dbReference type="ARBA" id="ARBA00022630"/>
    </source>
</evidence>
<evidence type="ECO:0000256" key="3">
    <source>
        <dbReference type="ARBA" id="ARBA00022827"/>
    </source>
</evidence>
<gene>
    <name evidence="5" type="ORF">MYCFIDRAFT_35389</name>
</gene>
<keyword evidence="2" id="KW-0285">Flavoprotein</keyword>
<dbReference type="EMBL" id="KB446560">
    <property type="protein sequence ID" value="EME80744.1"/>
    <property type="molecule type" value="Genomic_DNA"/>
</dbReference>
<keyword evidence="3" id="KW-0274">FAD</keyword>
<dbReference type="InterPro" id="IPR036188">
    <property type="entry name" value="FAD/NAD-bd_sf"/>
</dbReference>
<dbReference type="OrthoDB" id="74360at2759"/>
<protein>
    <recommendedName>
        <fullName evidence="7">FAD/NAD(P)-binding domain-containing protein</fullName>
    </recommendedName>
</protein>
<dbReference type="SUPFAM" id="SSF51905">
    <property type="entry name" value="FAD/NAD(P)-binding domain"/>
    <property type="match status" value="2"/>
</dbReference>
<dbReference type="RefSeq" id="XP_007927931.1">
    <property type="nucleotide sequence ID" value="XM_007929740.1"/>
</dbReference>
<name>M2ZNT3_PSEFD</name>
<evidence type="ECO:0008006" key="7">
    <source>
        <dbReference type="Google" id="ProtNLM"/>
    </source>
</evidence>
<comment type="similarity">
    <text evidence="1">Belongs to the FAD-binding monooxygenase family.</text>
</comment>
<evidence type="ECO:0000256" key="4">
    <source>
        <dbReference type="ARBA" id="ARBA00023002"/>
    </source>
</evidence>
<dbReference type="GO" id="GO:0050661">
    <property type="term" value="F:NADP binding"/>
    <property type="evidence" value="ECO:0007669"/>
    <property type="project" value="InterPro"/>
</dbReference>
<accession>M2ZNT3</accession>
<dbReference type="Gene3D" id="3.50.50.60">
    <property type="entry name" value="FAD/NAD(P)-binding domain"/>
    <property type="match status" value="2"/>
</dbReference>
<proteinExistence type="inferred from homology"/>
<evidence type="ECO:0000256" key="1">
    <source>
        <dbReference type="ARBA" id="ARBA00010139"/>
    </source>
</evidence>
<dbReference type="Pfam" id="PF00743">
    <property type="entry name" value="FMO-like"/>
    <property type="match status" value="1"/>
</dbReference>
<dbReference type="GO" id="GO:0004499">
    <property type="term" value="F:N,N-dimethylaniline monooxygenase activity"/>
    <property type="evidence" value="ECO:0007669"/>
    <property type="project" value="InterPro"/>
</dbReference>
<organism evidence="5 6">
    <name type="scientific">Pseudocercospora fijiensis (strain CIRAD86)</name>
    <name type="common">Black leaf streak disease fungus</name>
    <name type="synonym">Mycosphaerella fijiensis</name>
    <dbReference type="NCBI Taxonomy" id="383855"/>
    <lineage>
        <taxon>Eukaryota</taxon>
        <taxon>Fungi</taxon>
        <taxon>Dikarya</taxon>
        <taxon>Ascomycota</taxon>
        <taxon>Pezizomycotina</taxon>
        <taxon>Dothideomycetes</taxon>
        <taxon>Dothideomycetidae</taxon>
        <taxon>Mycosphaerellales</taxon>
        <taxon>Mycosphaerellaceae</taxon>
        <taxon>Pseudocercospora</taxon>
    </lineage>
</organism>
<reference evidence="5 6" key="1">
    <citation type="journal article" date="2012" name="PLoS Pathog.">
        <title>Diverse lifestyles and strategies of plant pathogenesis encoded in the genomes of eighteen Dothideomycetes fungi.</title>
        <authorList>
            <person name="Ohm R.A."/>
            <person name="Feau N."/>
            <person name="Henrissat B."/>
            <person name="Schoch C.L."/>
            <person name="Horwitz B.A."/>
            <person name="Barry K.W."/>
            <person name="Condon B.J."/>
            <person name="Copeland A.C."/>
            <person name="Dhillon B."/>
            <person name="Glaser F."/>
            <person name="Hesse C.N."/>
            <person name="Kosti I."/>
            <person name="LaButti K."/>
            <person name="Lindquist E.A."/>
            <person name="Lucas S."/>
            <person name="Salamov A.A."/>
            <person name="Bradshaw R.E."/>
            <person name="Ciuffetti L."/>
            <person name="Hamelin R.C."/>
            <person name="Kema G.H.J."/>
            <person name="Lawrence C."/>
            <person name="Scott J.A."/>
            <person name="Spatafora J.W."/>
            <person name="Turgeon B.G."/>
            <person name="de Wit P.J.G.M."/>
            <person name="Zhong S."/>
            <person name="Goodwin S.B."/>
            <person name="Grigoriev I.V."/>
        </authorList>
    </citation>
    <scope>NUCLEOTIDE SEQUENCE [LARGE SCALE GENOMIC DNA]</scope>
    <source>
        <strain evidence="5 6">CIRAD86</strain>
    </source>
</reference>
<dbReference type="InterPro" id="IPR051209">
    <property type="entry name" value="FAD-bind_Monooxygenase_sf"/>
</dbReference>
<dbReference type="GO" id="GO:0050660">
    <property type="term" value="F:flavin adenine dinucleotide binding"/>
    <property type="evidence" value="ECO:0007669"/>
    <property type="project" value="InterPro"/>
</dbReference>
<keyword evidence="4" id="KW-0560">Oxidoreductase</keyword>
<evidence type="ECO:0000313" key="6">
    <source>
        <dbReference type="Proteomes" id="UP000016932"/>
    </source>
</evidence>
<dbReference type="eggNOG" id="KOG1399">
    <property type="taxonomic scope" value="Eukaryota"/>
</dbReference>
<dbReference type="KEGG" id="pfj:MYCFIDRAFT_35389"/>
<dbReference type="PANTHER" id="PTHR42877">
    <property type="entry name" value="L-ORNITHINE N(5)-MONOOXYGENASE-RELATED"/>
    <property type="match status" value="1"/>
</dbReference>
<evidence type="ECO:0000313" key="5">
    <source>
        <dbReference type="EMBL" id="EME80744.1"/>
    </source>
</evidence>
<dbReference type="HOGENOM" id="CLU_006937_6_1_1"/>
<dbReference type="VEuPathDB" id="FungiDB:MYCFIDRAFT_35389"/>
<dbReference type="PANTHER" id="PTHR42877:SF6">
    <property type="entry name" value="MONOOXYGENASE, PUTATIVE (AFU_ORTHOLOGUE AFUA_3G15050)-RELATED"/>
    <property type="match status" value="1"/>
</dbReference>
<sequence>MGLLEVDPVINSNHVDANDSRTIPVKGVSEDSETWVYPHPTDFQISDHPIDEVRAVKVAIIGAGLAGIEATILLRAKVPKIDLTVLEKNADVGGTWYENVYPGVRCDIPAHVYQATFSPNPFWTEEYAQGPEILAYWTSVARKYNVYESVRFRTKVTGAYWEASTSQWRVESTNLDDNTQNTTYYDFVITAIGHFNEWKMPDYPGLSTYKGHLRHSSNWDPGFDPTGKRIATIGNGASGIQITTELQKVAAHVDHYARSRTWIAGNFNPALKERQNTPMSFSPEQLESFKDPESYLTFRKALEGNFFRGFDSQLRDSESTKQATKNFKEMMRKRVADRPELLETLVPDFPPHCRRLTPGPGYLEALTKDNLSFIQTPIERFYEDGIVTIDGVRREVDAIICSTGANVHYAPPFPIVSGQYDLSRDWRPDGKFGWPYSYLGLTTPGFANLFYLLGPNPAGPTGTVPHAVETQITYVAKMLRKMSSQGIKTMAPSKAATDDFVSYCDAFFPRTNISLKCSSWSNGGRPGARIHGHWPGSGAHVNHVRREPRWEDYEYTYIRPENRFAYFGNGQTAKEEDPHSDMTPYLRLEEANDLRDLHERWWDL</sequence>